<feature type="transmembrane region" description="Helical" evidence="5">
    <location>
        <begin position="328"/>
        <end position="349"/>
    </location>
</feature>
<evidence type="ECO:0000256" key="5">
    <source>
        <dbReference type="SAM" id="Phobius"/>
    </source>
</evidence>
<feature type="transmembrane region" description="Helical" evidence="5">
    <location>
        <begin position="7"/>
        <end position="27"/>
    </location>
</feature>
<dbReference type="SUPFAM" id="SSF103473">
    <property type="entry name" value="MFS general substrate transporter"/>
    <property type="match status" value="1"/>
</dbReference>
<evidence type="ECO:0000256" key="3">
    <source>
        <dbReference type="ARBA" id="ARBA00022989"/>
    </source>
</evidence>
<comment type="caution">
    <text evidence="6">The sequence shown here is derived from an EMBL/GenBank/DDBJ whole genome shotgun (WGS) entry which is preliminary data.</text>
</comment>
<feature type="transmembrane region" description="Helical" evidence="5">
    <location>
        <begin position="80"/>
        <end position="97"/>
    </location>
</feature>
<comment type="subcellular location">
    <subcellularLocation>
        <location evidence="1">Membrane</location>
        <topology evidence="1">Multi-pass membrane protein</topology>
    </subcellularLocation>
</comment>
<gene>
    <name evidence="6" type="ORF">FAZ21_10055</name>
</gene>
<feature type="transmembrane region" description="Helical" evidence="5">
    <location>
        <begin position="295"/>
        <end position="316"/>
    </location>
</feature>
<proteinExistence type="predicted"/>
<dbReference type="GO" id="GO:0016020">
    <property type="term" value="C:membrane"/>
    <property type="evidence" value="ECO:0007669"/>
    <property type="project" value="UniProtKB-SubCell"/>
</dbReference>
<evidence type="ECO:0000256" key="1">
    <source>
        <dbReference type="ARBA" id="ARBA00004141"/>
    </source>
</evidence>
<evidence type="ECO:0000256" key="2">
    <source>
        <dbReference type="ARBA" id="ARBA00022692"/>
    </source>
</evidence>
<dbReference type="GO" id="GO:0022857">
    <property type="term" value="F:transmembrane transporter activity"/>
    <property type="evidence" value="ECO:0007669"/>
    <property type="project" value="InterPro"/>
</dbReference>
<keyword evidence="7" id="KW-1185">Reference proteome</keyword>
<dbReference type="AlphaFoldDB" id="A0A4U0PYA7"/>
<protein>
    <submittedName>
        <fullName evidence="6">MFS transporter</fullName>
    </submittedName>
</protein>
<dbReference type="EMBL" id="SUMF01000009">
    <property type="protein sequence ID" value="TJZ73527.1"/>
    <property type="molecule type" value="Genomic_DNA"/>
</dbReference>
<evidence type="ECO:0000256" key="4">
    <source>
        <dbReference type="ARBA" id="ARBA00023136"/>
    </source>
</evidence>
<dbReference type="Gene3D" id="1.20.1250.20">
    <property type="entry name" value="MFS general substrate transporter like domains"/>
    <property type="match status" value="2"/>
</dbReference>
<dbReference type="Proteomes" id="UP000310016">
    <property type="component" value="Unassembled WGS sequence"/>
</dbReference>
<feature type="transmembrane region" description="Helical" evidence="5">
    <location>
        <begin position="355"/>
        <end position="373"/>
    </location>
</feature>
<dbReference type="OrthoDB" id="9810941at2"/>
<feature type="transmembrane region" description="Helical" evidence="5">
    <location>
        <begin position="242"/>
        <end position="258"/>
    </location>
</feature>
<dbReference type="PANTHER" id="PTHR23514">
    <property type="entry name" value="BYPASS OF STOP CODON PROTEIN 6"/>
    <property type="match status" value="1"/>
</dbReference>
<name>A0A4U0PYA7_9NEIS</name>
<organism evidence="6 7">
    <name type="scientific">Chitiniphilus eburneus</name>
    <dbReference type="NCBI Taxonomy" id="2571148"/>
    <lineage>
        <taxon>Bacteria</taxon>
        <taxon>Pseudomonadati</taxon>
        <taxon>Pseudomonadota</taxon>
        <taxon>Betaproteobacteria</taxon>
        <taxon>Neisseriales</taxon>
        <taxon>Chitinibacteraceae</taxon>
        <taxon>Chitiniphilus</taxon>
    </lineage>
</organism>
<dbReference type="InterPro" id="IPR051788">
    <property type="entry name" value="MFS_Transporter"/>
</dbReference>
<keyword evidence="2 5" id="KW-0812">Transmembrane</keyword>
<dbReference type="PANTHER" id="PTHR23514:SF13">
    <property type="entry name" value="INNER MEMBRANE PROTEIN YBJJ"/>
    <property type="match status" value="1"/>
</dbReference>
<dbReference type="RefSeq" id="WP_136773316.1">
    <property type="nucleotide sequence ID" value="NZ_CP156074.1"/>
</dbReference>
<feature type="transmembrane region" description="Helical" evidence="5">
    <location>
        <begin position="204"/>
        <end position="222"/>
    </location>
</feature>
<keyword evidence="3 5" id="KW-1133">Transmembrane helix</keyword>
<evidence type="ECO:0000313" key="7">
    <source>
        <dbReference type="Proteomes" id="UP000310016"/>
    </source>
</evidence>
<dbReference type="Pfam" id="PF07690">
    <property type="entry name" value="MFS_1"/>
    <property type="match status" value="1"/>
</dbReference>
<feature type="transmembrane region" description="Helical" evidence="5">
    <location>
        <begin position="47"/>
        <end position="68"/>
    </location>
</feature>
<dbReference type="CDD" id="cd17393">
    <property type="entry name" value="MFS_MosC_like"/>
    <property type="match status" value="1"/>
</dbReference>
<feature type="transmembrane region" description="Helical" evidence="5">
    <location>
        <begin position="270"/>
        <end position="289"/>
    </location>
</feature>
<feature type="transmembrane region" description="Helical" evidence="5">
    <location>
        <begin position="136"/>
        <end position="160"/>
    </location>
</feature>
<dbReference type="InterPro" id="IPR036259">
    <property type="entry name" value="MFS_trans_sf"/>
</dbReference>
<sequence>MTVNPLLRARIATMALFFASGASYATWGVHIPTIKARFALSDAELSVAMFAVAGGAILAMKSLGAWVARVGSDRASVQGALAFALSTALLMAMPGFWTLLPLLALFGAANAAYDVAMNAQAATVEAHCGKPIMSGLHGMFSLGGMIGAAVGGSLIAAGVAPLAHCIGMAIITAAVALLSSRVLLADHPPVPLGAGQHRQANRLLWILGILAFFGLVGEGAMYDWSAVYMKETVGATPYWVGWGYAAFSAGMAGGRFGGDWLRARLGAVQLLRWSGWTGFVGIVLALLWPDTAPTLIGFALMGLGAANLVPIFFVGASRIEGVTPAEGIASVARLAYVGMLLGPVLIGALTHATSLRVGLALVAASVALIAIAGPRQLRRVAVG</sequence>
<dbReference type="InterPro" id="IPR011701">
    <property type="entry name" value="MFS"/>
</dbReference>
<accession>A0A4U0PYA7</accession>
<reference evidence="6 7" key="1">
    <citation type="submission" date="2019-04" db="EMBL/GenBank/DDBJ databases">
        <title>Chitiniphilus eburnea sp. nov., a novel chitinolytic bacterium isolated from aquaculture sludge.</title>
        <authorList>
            <person name="Sheng M."/>
        </authorList>
    </citation>
    <scope>NUCLEOTIDE SEQUENCE [LARGE SCALE GENOMIC DNA]</scope>
    <source>
        <strain evidence="6 7">HX-2-15</strain>
    </source>
</reference>
<evidence type="ECO:0000313" key="6">
    <source>
        <dbReference type="EMBL" id="TJZ73527.1"/>
    </source>
</evidence>
<keyword evidence="4 5" id="KW-0472">Membrane</keyword>